<proteinExistence type="predicted"/>
<dbReference type="AlphaFoldDB" id="A0A6U4C351"/>
<keyword evidence="1" id="KW-0175">Coiled coil</keyword>
<evidence type="ECO:0000256" key="1">
    <source>
        <dbReference type="SAM" id="Coils"/>
    </source>
</evidence>
<feature type="region of interest" description="Disordered" evidence="2">
    <location>
        <begin position="518"/>
        <end position="538"/>
    </location>
</feature>
<gene>
    <name evidence="3" type="ORF">PPAR1163_LOCUS733</name>
    <name evidence="4" type="ORF">PPAR1163_LOCUS734</name>
</gene>
<evidence type="ECO:0008006" key="5">
    <source>
        <dbReference type="Google" id="ProtNLM"/>
    </source>
</evidence>
<feature type="region of interest" description="Disordered" evidence="2">
    <location>
        <begin position="704"/>
        <end position="726"/>
    </location>
</feature>
<evidence type="ECO:0000313" key="4">
    <source>
        <dbReference type="EMBL" id="CAD9242391.1"/>
    </source>
</evidence>
<sequence length="803" mass="88012">MPTTLRIATDVPTQPRGMSPKKSLFGAHTSDLSIQSSPRPGKASGKTLEPARTTTPSTCATVVDAGDKPFAFEDLETARMSLDSSISGLARANSPRSTSPSRSDQLVVKYFQDLAAHLPPKPARKKSKKLLKNRTQALIPLAPVKRELVNELCEGYTNARIHDVVKPDHSDLLDDFLDVVERSISRGGGLKKFMSGASTCASDTLVATPTTPARRSQNRQANSKHLQIRRVFYSFADRMEEVDASMQPSGVAIYADKISIQSFAMRVVELGMEWSKYSLDQAIGLGELLDADLDGFVSVDDFEASVLKLLDEREEEEAERYDAEDGYGEDNDGYEGRLTVSALAARIQSEHELLEARNDESVQWLRELAEALQARGTSVRLMIMRASEGHGTRCKASKLVAELRAAGVEVVEPVVPEPPVIPEIHPDDEEDEWDVDDLDVRDIMRETRRLKEEMRRRDIELEAQTEILERETAGLGEFRGIGGPSQSVARGNAQRKALTPGATPFPVDARVTAGLLTPAPGAQVQPPPPGPDDKPPKSAIEKMLLLGDSSSVQMYRKIADRVTAYAGERSFNSLGISPLNAPEMVSDESRLLNGQVLGSLNGSGSKGRGGDSLRKMRPGAAYGVHRSQVQALLAAQGRPMDDDCFDPYEPISQVLGESTMASPAAVAAPKGQGLLDPRSSTNTSLLALSRSTSSSVVRNMALTGVRRANSEPGMNSTPSPSRPIFRSPAARQQRLKNVFNYETQKWERGDASPDNKTRPGKIHTEAFDKPYEAPEERTRFIFDRFLVYNHDVKLAKEMVRYFD</sequence>
<accession>A0A6U4C351</accession>
<organism evidence="4">
    <name type="scientific">Phaeomonas parva</name>
    <dbReference type="NCBI Taxonomy" id="124430"/>
    <lineage>
        <taxon>Eukaryota</taxon>
        <taxon>Sar</taxon>
        <taxon>Stramenopiles</taxon>
        <taxon>Ochrophyta</taxon>
        <taxon>Pinguiophyceae</taxon>
        <taxon>Pinguiochrysidales</taxon>
        <taxon>Pinguiochrysidaceae</taxon>
        <taxon>Phaeomonas</taxon>
    </lineage>
</organism>
<dbReference type="EMBL" id="HBGJ01001017">
    <property type="protein sequence ID" value="CAD9242390.1"/>
    <property type="molecule type" value="Transcribed_RNA"/>
</dbReference>
<evidence type="ECO:0000256" key="2">
    <source>
        <dbReference type="SAM" id="MobiDB-lite"/>
    </source>
</evidence>
<feature type="coiled-coil region" evidence="1">
    <location>
        <begin position="444"/>
        <end position="471"/>
    </location>
</feature>
<reference evidence="4" key="1">
    <citation type="submission" date="2021-01" db="EMBL/GenBank/DDBJ databases">
        <authorList>
            <person name="Corre E."/>
            <person name="Pelletier E."/>
            <person name="Niang G."/>
            <person name="Scheremetjew M."/>
            <person name="Finn R."/>
            <person name="Kale V."/>
            <person name="Holt S."/>
            <person name="Cochrane G."/>
            <person name="Meng A."/>
            <person name="Brown T."/>
            <person name="Cohen L."/>
        </authorList>
    </citation>
    <scope>NUCLEOTIDE SEQUENCE</scope>
    <source>
        <strain evidence="4">CCMP2877</strain>
    </source>
</reference>
<evidence type="ECO:0000313" key="3">
    <source>
        <dbReference type="EMBL" id="CAD9242390.1"/>
    </source>
</evidence>
<name>A0A6U4C351_9STRA</name>
<feature type="region of interest" description="Disordered" evidence="2">
    <location>
        <begin position="747"/>
        <end position="767"/>
    </location>
</feature>
<feature type="region of interest" description="Disordered" evidence="2">
    <location>
        <begin position="1"/>
        <end position="55"/>
    </location>
</feature>
<dbReference type="EMBL" id="HBGJ01001018">
    <property type="protein sequence ID" value="CAD9242391.1"/>
    <property type="molecule type" value="Transcribed_RNA"/>
</dbReference>
<protein>
    <recommendedName>
        <fullName evidence="5">EF-hand domain-containing protein</fullName>
    </recommendedName>
</protein>